<name>A0A4P7NMX5_PYROR</name>
<dbReference type="Proteomes" id="UP000294847">
    <property type="component" value="Chromosome 6"/>
</dbReference>
<sequence length="83" mass="9907">MTCREYLAWDWSDLFNRDCPHWVAQWKSRKATNAVPPRLSRTWASGPDKITQTAFDRAKEIISNELVEYEWSSKSRYGRVEWP</sequence>
<organism evidence="1 2">
    <name type="scientific">Pyricularia oryzae</name>
    <name type="common">Rice blast fungus</name>
    <name type="synonym">Magnaporthe oryzae</name>
    <dbReference type="NCBI Taxonomy" id="318829"/>
    <lineage>
        <taxon>Eukaryota</taxon>
        <taxon>Fungi</taxon>
        <taxon>Dikarya</taxon>
        <taxon>Ascomycota</taxon>
        <taxon>Pezizomycotina</taxon>
        <taxon>Sordariomycetes</taxon>
        <taxon>Sordariomycetidae</taxon>
        <taxon>Magnaporthales</taxon>
        <taxon>Pyriculariaceae</taxon>
        <taxon>Pyricularia</taxon>
    </lineage>
</organism>
<dbReference type="EMBL" id="CP034209">
    <property type="protein sequence ID" value="QBZ63597.1"/>
    <property type="molecule type" value="Genomic_DNA"/>
</dbReference>
<evidence type="ECO:0000313" key="1">
    <source>
        <dbReference type="EMBL" id="QBZ63597.1"/>
    </source>
</evidence>
<evidence type="ECO:0000313" key="2">
    <source>
        <dbReference type="Proteomes" id="UP000294847"/>
    </source>
</evidence>
<dbReference type="AlphaFoldDB" id="A0A4P7NMX5"/>
<protein>
    <submittedName>
        <fullName evidence="1">Uncharacterized protein</fullName>
    </submittedName>
</protein>
<proteinExistence type="predicted"/>
<reference evidence="1 2" key="1">
    <citation type="journal article" date="2019" name="Mol. Biol. Evol.">
        <title>Blast fungal genomes show frequent chromosomal changes, gene gains and losses, and effector gene turnover.</title>
        <authorList>
            <person name="Gomez Luciano L.B."/>
            <person name="Jason Tsai I."/>
            <person name="Chuma I."/>
            <person name="Tosa Y."/>
            <person name="Chen Y.H."/>
            <person name="Li J.Y."/>
            <person name="Li M.Y."/>
            <person name="Jade Lu M.Y."/>
            <person name="Nakayashiki H."/>
            <person name="Li W.H."/>
        </authorList>
    </citation>
    <scope>NUCLEOTIDE SEQUENCE [LARGE SCALE GENOMIC DNA]</scope>
    <source>
        <strain evidence="1">MZ5-1-6</strain>
    </source>
</reference>
<gene>
    <name evidence="1" type="ORF">PoMZ_05281</name>
</gene>
<accession>A0A4P7NMX5</accession>